<keyword evidence="3 5" id="KW-0479">Metal-binding</keyword>
<keyword evidence="8" id="KW-1185">Reference proteome</keyword>
<accession>F4PGR5</accession>
<evidence type="ECO:0000256" key="4">
    <source>
        <dbReference type="ARBA" id="ARBA00023004"/>
    </source>
</evidence>
<dbReference type="PANTHER" id="PTHR24300">
    <property type="entry name" value="CYTOCHROME P450 508A4-RELATED"/>
    <property type="match status" value="1"/>
</dbReference>
<dbReference type="PROSITE" id="PS00086">
    <property type="entry name" value="CYTOCHROME_P450"/>
    <property type="match status" value="1"/>
</dbReference>
<proteinExistence type="inferred from homology"/>
<dbReference type="GO" id="GO:0016705">
    <property type="term" value="F:oxidoreductase activity, acting on paired donors, with incorporation or reduction of molecular oxygen"/>
    <property type="evidence" value="ECO:0007669"/>
    <property type="project" value="InterPro"/>
</dbReference>
<evidence type="ECO:0000256" key="2">
    <source>
        <dbReference type="ARBA" id="ARBA00010617"/>
    </source>
</evidence>
<reference evidence="8" key="1">
    <citation type="journal article" date="2011" name="Genome Res.">
        <title>Phylogeny-wide analysis of social amoeba genomes highlights ancient origins for complex intercellular communication.</title>
        <authorList>
            <person name="Heidel A.J."/>
            <person name="Lawal H.M."/>
            <person name="Felder M."/>
            <person name="Schilde C."/>
            <person name="Helps N.R."/>
            <person name="Tunggal B."/>
            <person name="Rivero F."/>
            <person name="John U."/>
            <person name="Schleicher M."/>
            <person name="Eichinger L."/>
            <person name="Platzer M."/>
            <person name="Noegel A.A."/>
            <person name="Schaap P."/>
            <person name="Gloeckner G."/>
        </authorList>
    </citation>
    <scope>NUCLEOTIDE SEQUENCE [LARGE SCALE GENOMIC DNA]</scope>
    <source>
        <strain evidence="8">SH3</strain>
    </source>
</reference>
<keyword evidence="6" id="KW-0503">Monooxygenase</keyword>
<dbReference type="GO" id="GO:0005506">
    <property type="term" value="F:iron ion binding"/>
    <property type="evidence" value="ECO:0007669"/>
    <property type="project" value="InterPro"/>
</dbReference>
<gene>
    <name evidence="7" type="primary">GP138_ps1</name>
    <name evidence="7" type="ORF">DFA_03144</name>
</gene>
<dbReference type="Gene3D" id="1.10.630.10">
    <property type="entry name" value="Cytochrome P450"/>
    <property type="match status" value="1"/>
</dbReference>
<dbReference type="PRINTS" id="PR00463">
    <property type="entry name" value="EP450I"/>
</dbReference>
<comment type="similarity">
    <text evidence="2 6">Belongs to the cytochrome P450 family.</text>
</comment>
<dbReference type="OrthoDB" id="1055148at2759"/>
<dbReference type="InterPro" id="IPR017972">
    <property type="entry name" value="Cyt_P450_CS"/>
</dbReference>
<dbReference type="KEGG" id="dfa:DFA_03144"/>
<dbReference type="CDD" id="cd20617">
    <property type="entry name" value="CYP1_2-like"/>
    <property type="match status" value="1"/>
</dbReference>
<dbReference type="InterPro" id="IPR001128">
    <property type="entry name" value="Cyt_P450"/>
</dbReference>
<evidence type="ECO:0000313" key="8">
    <source>
        <dbReference type="Proteomes" id="UP000007797"/>
    </source>
</evidence>
<comment type="cofactor">
    <cofactor evidence="5">
        <name>heme</name>
        <dbReference type="ChEBI" id="CHEBI:30413"/>
    </cofactor>
</comment>
<dbReference type="GO" id="GO:0004497">
    <property type="term" value="F:monooxygenase activity"/>
    <property type="evidence" value="ECO:0007669"/>
    <property type="project" value="UniProtKB-KW"/>
</dbReference>
<dbReference type="GO" id="GO:0020037">
    <property type="term" value="F:heme binding"/>
    <property type="evidence" value="ECO:0007669"/>
    <property type="project" value="InterPro"/>
</dbReference>
<dbReference type="PRINTS" id="PR00385">
    <property type="entry name" value="P450"/>
</dbReference>
<sequence length="471" mass="53901">MDILLYIKKNTRFSKNDPPLACISAPIIGGLYQMSSNPPDDMLRLARKSGKIFSIWFGDNYTVFINDPELLEEVFIKNHDTFGDRPFVPSLRIVCDNFNDLVLNDNDTWKPLRKFLDQSFTKTKLKALAPVIELQSNNLVNRLKEYSRSGEPVDPFPYLRKFTFSIIVKMVLNIDLAYEEEPNEGIMNTMFTPINELVKRIAQGAVFDTIHLLSGLYYHSIGKLLNKSLDSIRTIARNIIKEHRETVDPKNTRDVLDLMILAGYDDELMLNVIFDMLIAGVETTASSLSWLTLLMVNHQEEQDNLRNELQTKFPQWENIQATDRSGCTYTSAVIKESLRHRQLAPFSVPRIAKTDAWIGEYFVPKGTHIMGNLLAIHKNYFPDGEEFKPSRWLDDTSLNPVGQTKWVPFSLGPRVCVGYQLAHDELFVAVSKMFHNFKITSPDGSKLDETPAHGITVQPLHSHKYKFEIVN</sequence>
<dbReference type="RefSeq" id="XP_004362750.1">
    <property type="nucleotide sequence ID" value="XM_004362693.1"/>
</dbReference>
<organism evidence="7 8">
    <name type="scientific">Cavenderia fasciculata</name>
    <name type="common">Slime mold</name>
    <name type="synonym">Dictyostelium fasciculatum</name>
    <dbReference type="NCBI Taxonomy" id="261658"/>
    <lineage>
        <taxon>Eukaryota</taxon>
        <taxon>Amoebozoa</taxon>
        <taxon>Evosea</taxon>
        <taxon>Eumycetozoa</taxon>
        <taxon>Dictyostelia</taxon>
        <taxon>Acytosteliales</taxon>
        <taxon>Cavenderiaceae</taxon>
        <taxon>Cavenderia</taxon>
    </lineage>
</organism>
<feature type="binding site" description="axial binding residue" evidence="5">
    <location>
        <position position="416"/>
    </location>
    <ligand>
        <name>heme</name>
        <dbReference type="ChEBI" id="CHEBI:30413"/>
    </ligand>
    <ligandPart>
        <name>Fe</name>
        <dbReference type="ChEBI" id="CHEBI:18248"/>
    </ligandPart>
</feature>
<evidence type="ECO:0000256" key="1">
    <source>
        <dbReference type="ARBA" id="ARBA00004167"/>
    </source>
</evidence>
<dbReference type="GeneID" id="14876854"/>
<evidence type="ECO:0000256" key="5">
    <source>
        <dbReference type="PIRSR" id="PIRSR602401-1"/>
    </source>
</evidence>
<dbReference type="GO" id="GO:0016020">
    <property type="term" value="C:membrane"/>
    <property type="evidence" value="ECO:0007669"/>
    <property type="project" value="UniProtKB-SubCell"/>
</dbReference>
<dbReference type="InterPro" id="IPR036396">
    <property type="entry name" value="Cyt_P450_sf"/>
</dbReference>
<dbReference type="STRING" id="1054147.F4PGR5"/>
<evidence type="ECO:0000256" key="3">
    <source>
        <dbReference type="ARBA" id="ARBA00022723"/>
    </source>
</evidence>
<dbReference type="InterPro" id="IPR050182">
    <property type="entry name" value="Cytochrome_P450_fam2"/>
</dbReference>
<name>F4PGR5_CACFS</name>
<comment type="subcellular location">
    <subcellularLocation>
        <location evidence="1">Membrane</location>
        <topology evidence="1">Single-pass membrane protein</topology>
    </subcellularLocation>
</comment>
<protein>
    <recommendedName>
        <fullName evidence="9">Cytochrome P450 family protein</fullName>
    </recommendedName>
</protein>
<evidence type="ECO:0000313" key="7">
    <source>
        <dbReference type="EMBL" id="EGG24899.1"/>
    </source>
</evidence>
<dbReference type="Proteomes" id="UP000007797">
    <property type="component" value="Unassembled WGS sequence"/>
</dbReference>
<dbReference type="EMBL" id="GL883006">
    <property type="protein sequence ID" value="EGG24899.1"/>
    <property type="molecule type" value="Genomic_DNA"/>
</dbReference>
<keyword evidence="5 6" id="KW-0349">Heme</keyword>
<keyword evidence="4 5" id="KW-0408">Iron</keyword>
<dbReference type="AlphaFoldDB" id="F4PGR5"/>
<dbReference type="SUPFAM" id="SSF48264">
    <property type="entry name" value="Cytochrome P450"/>
    <property type="match status" value="1"/>
</dbReference>
<evidence type="ECO:0008006" key="9">
    <source>
        <dbReference type="Google" id="ProtNLM"/>
    </source>
</evidence>
<dbReference type="OMA" id="YLQHFIN"/>
<dbReference type="Pfam" id="PF00067">
    <property type="entry name" value="p450"/>
    <property type="match status" value="1"/>
</dbReference>
<evidence type="ECO:0000256" key="6">
    <source>
        <dbReference type="RuleBase" id="RU000461"/>
    </source>
</evidence>
<dbReference type="PANTHER" id="PTHR24300:SF417">
    <property type="entry name" value="CYTOCHROME P450 508B1-RELATED"/>
    <property type="match status" value="1"/>
</dbReference>
<keyword evidence="6" id="KW-0560">Oxidoreductase</keyword>
<dbReference type="InterPro" id="IPR002401">
    <property type="entry name" value="Cyt_P450_E_grp-I"/>
</dbReference>